<feature type="transmembrane region" description="Helical" evidence="5">
    <location>
        <begin position="417"/>
        <end position="435"/>
    </location>
</feature>
<feature type="transmembrane region" description="Helical" evidence="5">
    <location>
        <begin position="386"/>
        <end position="405"/>
    </location>
</feature>
<keyword evidence="3 5" id="KW-1133">Transmembrane helix</keyword>
<keyword evidence="4 5" id="KW-0472">Membrane</keyword>
<feature type="transmembrane region" description="Helical" evidence="5">
    <location>
        <begin position="214"/>
        <end position="238"/>
    </location>
</feature>
<name>A0A172Q7T7_9STRE</name>
<dbReference type="InterPro" id="IPR002797">
    <property type="entry name" value="Polysacc_synth"/>
</dbReference>
<feature type="transmembrane region" description="Helical" evidence="5">
    <location>
        <begin position="44"/>
        <end position="66"/>
    </location>
</feature>
<feature type="transmembrane region" description="Helical" evidence="5">
    <location>
        <begin position="358"/>
        <end position="380"/>
    </location>
</feature>
<dbReference type="GO" id="GO:0016020">
    <property type="term" value="C:membrane"/>
    <property type="evidence" value="ECO:0007669"/>
    <property type="project" value="UniProtKB-SubCell"/>
</dbReference>
<dbReference type="KEGG" id="spat:A0O21_05200"/>
<dbReference type="RefSeq" id="WP_067062325.1">
    <property type="nucleotide sequence ID" value="NZ_CP014699.1"/>
</dbReference>
<feature type="transmembrane region" description="Helical" evidence="5">
    <location>
        <begin position="291"/>
        <end position="309"/>
    </location>
</feature>
<evidence type="ECO:0000256" key="4">
    <source>
        <dbReference type="ARBA" id="ARBA00023136"/>
    </source>
</evidence>
<accession>A0A172Q7T7</accession>
<evidence type="ECO:0000256" key="2">
    <source>
        <dbReference type="ARBA" id="ARBA00022692"/>
    </source>
</evidence>
<dbReference type="OrthoDB" id="9815702at2"/>
<evidence type="ECO:0000256" key="3">
    <source>
        <dbReference type="ARBA" id="ARBA00022989"/>
    </source>
</evidence>
<dbReference type="Pfam" id="PF01943">
    <property type="entry name" value="Polysacc_synt"/>
    <property type="match status" value="1"/>
</dbReference>
<reference evidence="6 7" key="1">
    <citation type="journal article" date="2016" name="Int. J. Syst. Evol. Microbiol.">
        <title>Streptococcuspantholopis sp. nov., isolated from faeces of the Tibetan antelope (Pantholops hodgsonii).</title>
        <authorList>
            <person name="Bai X."/>
            <person name="Xiong Y."/>
            <person name="Lu S."/>
            <person name="Jin D."/>
            <person name="Lai X."/>
            <person name="Yang J."/>
            <person name="Niu L."/>
            <person name="Hu S."/>
            <person name="Meng X."/>
            <person name="Pu J."/>
            <person name="Ye C."/>
            <person name="Xu J."/>
        </authorList>
    </citation>
    <scope>NUCLEOTIDE SEQUENCE [LARGE SCALE GENOMIC DNA]</scope>
    <source>
        <strain evidence="6 7">TA 26</strain>
    </source>
</reference>
<feature type="transmembrane region" description="Helical" evidence="5">
    <location>
        <begin position="171"/>
        <end position="193"/>
    </location>
</feature>
<keyword evidence="7" id="KW-1185">Reference proteome</keyword>
<feature type="transmembrane region" description="Helical" evidence="5">
    <location>
        <begin position="12"/>
        <end position="32"/>
    </location>
</feature>
<keyword evidence="2 5" id="KW-0812">Transmembrane</keyword>
<gene>
    <name evidence="6" type="ORF">A0O21_05200</name>
</gene>
<evidence type="ECO:0000256" key="5">
    <source>
        <dbReference type="SAM" id="Phobius"/>
    </source>
</evidence>
<feature type="transmembrane region" description="Helical" evidence="5">
    <location>
        <begin position="118"/>
        <end position="137"/>
    </location>
</feature>
<feature type="transmembrane region" description="Helical" evidence="5">
    <location>
        <begin position="244"/>
        <end position="270"/>
    </location>
</feature>
<feature type="transmembrane region" description="Helical" evidence="5">
    <location>
        <begin position="441"/>
        <end position="464"/>
    </location>
</feature>
<proteinExistence type="predicted"/>
<feature type="transmembrane region" description="Helical" evidence="5">
    <location>
        <begin position="321"/>
        <end position="346"/>
    </location>
</feature>
<protein>
    <submittedName>
        <fullName evidence="6">Flippase</fullName>
    </submittedName>
</protein>
<dbReference type="STRING" id="1811193.A0O21_05200"/>
<dbReference type="CDD" id="cd13128">
    <property type="entry name" value="MATE_Wzx_like"/>
    <property type="match status" value="1"/>
</dbReference>
<dbReference type="Proteomes" id="UP000077317">
    <property type="component" value="Chromosome"/>
</dbReference>
<dbReference type="EMBL" id="CP014699">
    <property type="protein sequence ID" value="AND79465.1"/>
    <property type="molecule type" value="Genomic_DNA"/>
</dbReference>
<evidence type="ECO:0000256" key="1">
    <source>
        <dbReference type="ARBA" id="ARBA00004141"/>
    </source>
</evidence>
<dbReference type="AlphaFoldDB" id="A0A172Q7T7"/>
<comment type="subcellular location">
    <subcellularLocation>
        <location evidence="1">Membrane</location>
        <topology evidence="1">Multi-pass membrane protein</topology>
    </subcellularLocation>
</comment>
<organism evidence="6 7">
    <name type="scientific">Streptococcus pantholopis</name>
    <dbReference type="NCBI Taxonomy" id="1811193"/>
    <lineage>
        <taxon>Bacteria</taxon>
        <taxon>Bacillati</taxon>
        <taxon>Bacillota</taxon>
        <taxon>Bacilli</taxon>
        <taxon>Lactobacillales</taxon>
        <taxon>Streptococcaceae</taxon>
        <taxon>Streptococcus</taxon>
    </lineage>
</organism>
<reference evidence="7" key="2">
    <citation type="submission" date="2016-03" db="EMBL/GenBank/DDBJ databases">
        <title>Streptococcus antelopensis sp. nov., isolated from the feces of the Tibetan antelope (Pantholops hodgsonii) in Hoh Xil National Nature Reserve, Qinghai, China.</title>
        <authorList>
            <person name="Bai X."/>
        </authorList>
    </citation>
    <scope>NUCLEOTIDE SEQUENCE [LARGE SCALE GENOMIC DNA]</scope>
    <source>
        <strain evidence="7">TA 26</strain>
    </source>
</reference>
<evidence type="ECO:0000313" key="6">
    <source>
        <dbReference type="EMBL" id="AND79465.1"/>
    </source>
</evidence>
<feature type="transmembrane region" description="Helical" evidence="5">
    <location>
        <begin position="87"/>
        <end position="106"/>
    </location>
</feature>
<evidence type="ECO:0000313" key="7">
    <source>
        <dbReference type="Proteomes" id="UP000077317"/>
    </source>
</evidence>
<dbReference type="PANTHER" id="PTHR43424">
    <property type="entry name" value="LOCUS PUTATIVE PROTEIN 1-RELATED"/>
    <property type="match status" value="1"/>
</dbReference>
<sequence>MNRYHSVRFNFLMNFILTISNFIFPLLTFPYVSRVLGASGVGTVTFATSIISYFSMVGMLGIPTYGIRACAKVRDNEEKLDKTVQEIMLLNALVMLLALVALTIAVATVPKLSQEKLLYLLMSSTLVFNVLGVDWLYKALERYSYITVRSIVFKLLSLILMFLLVKNSGNYVIYGGLTVFAAVGSNLLNFLNLRRIVHLKPMKNLDLKQHLKPTLSFFLLTVSSTIYLNVDTTILGFVKGDTEVGYYSAAVKVKQILVSIVTSLGAVLLPRLSFYFEKKRHEDFKYLVQKALNFVFVVAVPLVVYFIITSKESILFLSGDAFLPAVLPMQLILPTVLFIGLSNLMGMQILVPTNREKLVVLSTVIGAVLDILLNIFLIPLLGASGAAIASTAAELSVALVQLYFLRELVLPMFKNISLAKIAISAGTALLFTLILKGLLSVGTFLMLVCTAFAFFAVYGVLLLLMKEAFTTEMVASLLEKLT</sequence>
<dbReference type="InterPro" id="IPR052556">
    <property type="entry name" value="PolySynth_Transporter"/>
</dbReference>
<feature type="transmembrane region" description="Helical" evidence="5">
    <location>
        <begin position="146"/>
        <end position="165"/>
    </location>
</feature>
<dbReference type="PANTHER" id="PTHR43424:SF1">
    <property type="entry name" value="LOCUS PUTATIVE PROTEIN 1-RELATED"/>
    <property type="match status" value="1"/>
</dbReference>